<evidence type="ECO:0000256" key="2">
    <source>
        <dbReference type="ARBA" id="ARBA00022692"/>
    </source>
</evidence>
<dbReference type="CDD" id="cd03382">
    <property type="entry name" value="PAP2_dolichyldiphosphatase"/>
    <property type="match status" value="1"/>
</dbReference>
<keyword evidence="4 6" id="KW-1133">Transmembrane helix</keyword>
<dbReference type="GO" id="GO:0008610">
    <property type="term" value="P:lipid biosynthetic process"/>
    <property type="evidence" value="ECO:0007669"/>
    <property type="project" value="TreeGrafter"/>
</dbReference>
<dbReference type="Proteomes" id="UP001163823">
    <property type="component" value="Chromosome 3"/>
</dbReference>
<dbReference type="InterPro" id="IPR039667">
    <property type="entry name" value="Dolichyldiphosphatase_PAP2"/>
</dbReference>
<reference evidence="8" key="1">
    <citation type="journal article" date="2023" name="Science">
        <title>Elucidation of the pathway for biosynthesis of saponin adjuvants from the soapbark tree.</title>
        <authorList>
            <person name="Reed J."/>
            <person name="Orme A."/>
            <person name="El-Demerdash A."/>
            <person name="Owen C."/>
            <person name="Martin L.B.B."/>
            <person name="Misra R.C."/>
            <person name="Kikuchi S."/>
            <person name="Rejzek M."/>
            <person name="Martin A.C."/>
            <person name="Harkess A."/>
            <person name="Leebens-Mack J."/>
            <person name="Louveau T."/>
            <person name="Stephenson M.J."/>
            <person name="Osbourn A."/>
        </authorList>
    </citation>
    <scope>NUCLEOTIDE SEQUENCE</scope>
    <source>
        <strain evidence="8">S10</strain>
    </source>
</reference>
<proteinExistence type="predicted"/>
<evidence type="ECO:0000256" key="4">
    <source>
        <dbReference type="ARBA" id="ARBA00022989"/>
    </source>
</evidence>
<sequence>MPVLEAVELTLVRYTKGDHLGYMLAWISLIPVFISLGVFPSHFIFRRELHGIFFYLGHIISLYLSIFIKNFVKQPRPETCVMLEICHSNGWPSNHAEYTFFFATYLSLLNYKGINGICNGKLGILMAWCLGFLTMYSRVYLGYHTVEQVKAGAIFGTIIAGVWFWVVNSFISHYYPAIEKSRIGKMLYLKDTSHLPNVLKFEYETAIAARQTMMNCKGH</sequence>
<feature type="transmembrane region" description="Helical" evidence="6">
    <location>
        <begin position="123"/>
        <end position="141"/>
    </location>
</feature>
<feature type="transmembrane region" description="Helical" evidence="6">
    <location>
        <begin position="20"/>
        <end position="40"/>
    </location>
</feature>
<dbReference type="GO" id="GO:0006487">
    <property type="term" value="P:protein N-linked glycosylation"/>
    <property type="evidence" value="ECO:0007669"/>
    <property type="project" value="TreeGrafter"/>
</dbReference>
<feature type="domain" description="Phosphatidic acid phosphatase type 2/haloperoxidase" evidence="7">
    <location>
        <begin position="51"/>
        <end position="164"/>
    </location>
</feature>
<name>A0AAD7Q8V2_QUISA</name>
<accession>A0AAD7Q8V2</accession>
<dbReference type="KEGG" id="qsa:O6P43_006693"/>
<keyword evidence="9" id="KW-1185">Reference proteome</keyword>
<dbReference type="GO" id="GO:0005789">
    <property type="term" value="C:endoplasmic reticulum membrane"/>
    <property type="evidence" value="ECO:0007669"/>
    <property type="project" value="TreeGrafter"/>
</dbReference>
<protein>
    <submittedName>
        <fullName evidence="8">Lipid phosphate phosphatase gamma, chloroplastic-like</fullName>
    </submittedName>
</protein>
<keyword evidence="3" id="KW-0378">Hydrolase</keyword>
<evidence type="ECO:0000313" key="8">
    <source>
        <dbReference type="EMBL" id="KAJ7976995.1"/>
    </source>
</evidence>
<dbReference type="Pfam" id="PF01569">
    <property type="entry name" value="PAP2"/>
    <property type="match status" value="1"/>
</dbReference>
<keyword evidence="5 6" id="KW-0472">Membrane</keyword>
<comment type="subcellular location">
    <subcellularLocation>
        <location evidence="1">Membrane</location>
        <topology evidence="1">Multi-pass membrane protein</topology>
    </subcellularLocation>
</comment>
<comment type="caution">
    <text evidence="8">The sequence shown here is derived from an EMBL/GenBank/DDBJ whole genome shotgun (WGS) entry which is preliminary data.</text>
</comment>
<dbReference type="EMBL" id="JARAOO010000003">
    <property type="protein sequence ID" value="KAJ7976995.1"/>
    <property type="molecule type" value="Genomic_DNA"/>
</dbReference>
<dbReference type="AlphaFoldDB" id="A0AAD7Q8V2"/>
<dbReference type="Gene3D" id="1.20.144.10">
    <property type="entry name" value="Phosphatidic acid phosphatase type 2/haloperoxidase"/>
    <property type="match status" value="1"/>
</dbReference>
<dbReference type="InterPro" id="IPR000326">
    <property type="entry name" value="PAP2/HPO"/>
</dbReference>
<evidence type="ECO:0000256" key="3">
    <source>
        <dbReference type="ARBA" id="ARBA00022801"/>
    </source>
</evidence>
<dbReference type="GO" id="GO:0047874">
    <property type="term" value="F:dolichyldiphosphatase activity"/>
    <property type="evidence" value="ECO:0007669"/>
    <property type="project" value="TreeGrafter"/>
</dbReference>
<feature type="transmembrane region" description="Helical" evidence="6">
    <location>
        <begin position="153"/>
        <end position="175"/>
    </location>
</feature>
<dbReference type="PANTHER" id="PTHR11247">
    <property type="entry name" value="PALMITOYL-PROTEIN THIOESTERASE/DOLICHYLDIPHOSPHATASE 1"/>
    <property type="match status" value="1"/>
</dbReference>
<evidence type="ECO:0000256" key="5">
    <source>
        <dbReference type="ARBA" id="ARBA00023136"/>
    </source>
</evidence>
<organism evidence="8 9">
    <name type="scientific">Quillaja saponaria</name>
    <name type="common">Soap bark tree</name>
    <dbReference type="NCBI Taxonomy" id="32244"/>
    <lineage>
        <taxon>Eukaryota</taxon>
        <taxon>Viridiplantae</taxon>
        <taxon>Streptophyta</taxon>
        <taxon>Embryophyta</taxon>
        <taxon>Tracheophyta</taxon>
        <taxon>Spermatophyta</taxon>
        <taxon>Magnoliopsida</taxon>
        <taxon>eudicotyledons</taxon>
        <taxon>Gunneridae</taxon>
        <taxon>Pentapetalae</taxon>
        <taxon>rosids</taxon>
        <taxon>fabids</taxon>
        <taxon>Fabales</taxon>
        <taxon>Quillajaceae</taxon>
        <taxon>Quillaja</taxon>
    </lineage>
</organism>
<gene>
    <name evidence="8" type="ORF">O6P43_006693</name>
</gene>
<evidence type="ECO:0000256" key="6">
    <source>
        <dbReference type="SAM" id="Phobius"/>
    </source>
</evidence>
<evidence type="ECO:0000313" key="9">
    <source>
        <dbReference type="Proteomes" id="UP001163823"/>
    </source>
</evidence>
<dbReference type="PANTHER" id="PTHR11247:SF1">
    <property type="entry name" value="DOLICHYLDIPHOSPHATASE 1"/>
    <property type="match status" value="1"/>
</dbReference>
<keyword evidence="2 6" id="KW-0812">Transmembrane</keyword>
<feature type="transmembrane region" description="Helical" evidence="6">
    <location>
        <begin position="52"/>
        <end position="72"/>
    </location>
</feature>
<dbReference type="SUPFAM" id="SSF48317">
    <property type="entry name" value="Acid phosphatase/Vanadium-dependent haloperoxidase"/>
    <property type="match status" value="1"/>
</dbReference>
<evidence type="ECO:0000259" key="7">
    <source>
        <dbReference type="SMART" id="SM00014"/>
    </source>
</evidence>
<dbReference type="SMART" id="SM00014">
    <property type="entry name" value="acidPPc"/>
    <property type="match status" value="1"/>
</dbReference>
<evidence type="ECO:0000256" key="1">
    <source>
        <dbReference type="ARBA" id="ARBA00004141"/>
    </source>
</evidence>
<dbReference type="InterPro" id="IPR036938">
    <property type="entry name" value="PAP2/HPO_sf"/>
</dbReference>